<accession>A0A5B8XZU8</accession>
<name>A0A5B8XZU8_9DELT</name>
<dbReference type="PANTHER" id="PTHR47235:SF1">
    <property type="entry name" value="BLR6548 PROTEIN"/>
    <property type="match status" value="1"/>
</dbReference>
<keyword evidence="5" id="KW-1185">Reference proteome</keyword>
<dbReference type="EMBL" id="CP042467">
    <property type="protein sequence ID" value="QED29206.1"/>
    <property type="molecule type" value="Genomic_DNA"/>
</dbReference>
<evidence type="ECO:0000256" key="1">
    <source>
        <dbReference type="ARBA" id="ARBA00010062"/>
    </source>
</evidence>
<evidence type="ECO:0000313" key="4">
    <source>
        <dbReference type="EMBL" id="QED29206.1"/>
    </source>
</evidence>
<comment type="similarity">
    <text evidence="1">Belongs to the leucine-binding protein family.</text>
</comment>
<dbReference type="PROSITE" id="PS51257">
    <property type="entry name" value="PROKAR_LIPOPROTEIN"/>
    <property type="match status" value="1"/>
</dbReference>
<dbReference type="Gene3D" id="3.40.50.2300">
    <property type="match status" value="2"/>
</dbReference>
<dbReference type="KEGG" id="bbae:FRD01_18570"/>
<dbReference type="OrthoDB" id="24024at2"/>
<sequence>MMSRLMVLLVSCGLLVGCEKKAEEAANTEAPKVEAPEIKTDKGVDLEKKVIKLGALNDESGPAAAIGKPYALGKRILAEQVNAGGSGLLPEGWTIELVERDHGYNPQKSVQAYNEIKEDVLYITTSFGTPNTLPLLKSLERDTMIAQPASLSSKMAENKLTPPAGPAYIFEAMRGMDHAVRMAGGADKVKAGIVYQQDDYGQDGIHGWEAAAEAHGVEVVSKQTIAPGQKDFAAVVSALKDAGATHVLLTVLPSATGPILGTAAQLQYAPVFYGSTPSWTDRFFEPEVIPGAVFANFYLLSGLPYWGEDLPGMKPFLEAYEKYGKEKSGPDSYILLSYIQGLQGLEAIKKAIEAKDLTREGVVSQLNSMDAFNAQGLIEPMNLTKVPYIVSTKTRLLKPKMEEKSWEVVDAYEAPEKYTAE</sequence>
<dbReference type="AlphaFoldDB" id="A0A5B8XZU8"/>
<evidence type="ECO:0000259" key="3">
    <source>
        <dbReference type="Pfam" id="PF13458"/>
    </source>
</evidence>
<dbReference type="Pfam" id="PF13458">
    <property type="entry name" value="Peripla_BP_6"/>
    <property type="match status" value="1"/>
</dbReference>
<dbReference type="SUPFAM" id="SSF53822">
    <property type="entry name" value="Periplasmic binding protein-like I"/>
    <property type="match status" value="1"/>
</dbReference>
<dbReference type="InterPro" id="IPR028082">
    <property type="entry name" value="Peripla_BP_I"/>
</dbReference>
<keyword evidence="2" id="KW-0732">Signal</keyword>
<evidence type="ECO:0000313" key="5">
    <source>
        <dbReference type="Proteomes" id="UP000321595"/>
    </source>
</evidence>
<reference evidence="4 5" key="1">
    <citation type="submission" date="2019-08" db="EMBL/GenBank/DDBJ databases">
        <authorList>
            <person name="Liang Q."/>
        </authorList>
    </citation>
    <scope>NUCLEOTIDE SEQUENCE [LARGE SCALE GENOMIC DNA]</scope>
    <source>
        <strain evidence="4 5">V1718</strain>
    </source>
</reference>
<feature type="domain" description="Leucine-binding protein" evidence="3">
    <location>
        <begin position="51"/>
        <end position="374"/>
    </location>
</feature>
<protein>
    <submittedName>
        <fullName evidence="4">ABC transporter substrate-binding protein</fullName>
    </submittedName>
</protein>
<proteinExistence type="inferred from homology"/>
<gene>
    <name evidence="4" type="ORF">FRD01_18570</name>
</gene>
<dbReference type="InterPro" id="IPR028081">
    <property type="entry name" value="Leu-bd"/>
</dbReference>
<organism evidence="4 5">
    <name type="scientific">Microvenator marinus</name>
    <dbReference type="NCBI Taxonomy" id="2600177"/>
    <lineage>
        <taxon>Bacteria</taxon>
        <taxon>Deltaproteobacteria</taxon>
        <taxon>Bradymonadales</taxon>
        <taxon>Microvenatoraceae</taxon>
        <taxon>Microvenator</taxon>
    </lineage>
</organism>
<dbReference type="PANTHER" id="PTHR47235">
    <property type="entry name" value="BLR6548 PROTEIN"/>
    <property type="match status" value="1"/>
</dbReference>
<dbReference type="Proteomes" id="UP000321595">
    <property type="component" value="Chromosome"/>
</dbReference>
<evidence type="ECO:0000256" key="2">
    <source>
        <dbReference type="ARBA" id="ARBA00022729"/>
    </source>
</evidence>